<comment type="caution">
    <text evidence="2">The sequence shown here is derived from an EMBL/GenBank/DDBJ whole genome shotgun (WGS) entry which is preliminary data.</text>
</comment>
<name>A0A0L6VHQ0_9BASI</name>
<protein>
    <recommendedName>
        <fullName evidence="1">Retroviral polymerase SH3-like domain-containing protein</fullName>
    </recommendedName>
</protein>
<evidence type="ECO:0000259" key="1">
    <source>
        <dbReference type="Pfam" id="PF25597"/>
    </source>
</evidence>
<dbReference type="AlphaFoldDB" id="A0A0L6VHQ0"/>
<gene>
    <name evidence="2" type="ORF">VP01_1576g3</name>
</gene>
<evidence type="ECO:0000313" key="2">
    <source>
        <dbReference type="EMBL" id="KNZ60301.1"/>
    </source>
</evidence>
<proteinExistence type="predicted"/>
<keyword evidence="3" id="KW-1185">Reference proteome</keyword>
<dbReference type="InterPro" id="IPR057670">
    <property type="entry name" value="SH3_retrovirus"/>
</dbReference>
<feature type="domain" description="Retroviral polymerase SH3-like" evidence="1">
    <location>
        <begin position="23"/>
        <end position="85"/>
    </location>
</feature>
<accession>A0A0L6VHQ0</accession>
<dbReference type="EMBL" id="LAVV01006366">
    <property type="protein sequence ID" value="KNZ60301.1"/>
    <property type="molecule type" value="Genomic_DNA"/>
</dbReference>
<dbReference type="VEuPathDB" id="FungiDB:VP01_1576g3"/>
<dbReference type="OrthoDB" id="2802215at2759"/>
<evidence type="ECO:0000313" key="3">
    <source>
        <dbReference type="Proteomes" id="UP000037035"/>
    </source>
</evidence>
<reference evidence="2 3" key="1">
    <citation type="submission" date="2015-08" db="EMBL/GenBank/DDBJ databases">
        <title>Next Generation Sequencing and Analysis of the Genome of Puccinia sorghi L Schw, the Causal Agent of Maize Common Rust.</title>
        <authorList>
            <person name="Rochi L."/>
            <person name="Burguener G."/>
            <person name="Darino M."/>
            <person name="Turjanski A."/>
            <person name="Kreff E."/>
            <person name="Dieguez M.J."/>
            <person name="Sacco F."/>
        </authorList>
    </citation>
    <scope>NUCLEOTIDE SEQUENCE [LARGE SCALE GENOMIC DNA]</scope>
    <source>
        <strain evidence="2 3">RO10H11247</strain>
    </source>
</reference>
<organism evidence="2 3">
    <name type="scientific">Puccinia sorghi</name>
    <dbReference type="NCBI Taxonomy" id="27349"/>
    <lineage>
        <taxon>Eukaryota</taxon>
        <taxon>Fungi</taxon>
        <taxon>Dikarya</taxon>
        <taxon>Basidiomycota</taxon>
        <taxon>Pucciniomycotina</taxon>
        <taxon>Pucciniomycetes</taxon>
        <taxon>Pucciniales</taxon>
        <taxon>Pucciniaceae</taxon>
        <taxon>Puccinia</taxon>
    </lineage>
</organism>
<sequence>MKVPYQVWTGRSIDLNVLRPFGCLTYSLIPKERREFKLDPTAEKGIMLGYENDFSTYRVLKLKDKKIVSVRNVKCEEFNFPGLKEEPTAKNRECL</sequence>
<dbReference type="Proteomes" id="UP000037035">
    <property type="component" value="Unassembled WGS sequence"/>
</dbReference>
<dbReference type="Pfam" id="PF25597">
    <property type="entry name" value="SH3_retrovirus"/>
    <property type="match status" value="1"/>
</dbReference>